<dbReference type="PROSITE" id="PS50011">
    <property type="entry name" value="PROTEIN_KINASE_DOM"/>
    <property type="match status" value="1"/>
</dbReference>
<reference evidence="4 5" key="1">
    <citation type="submission" date="2023-08" db="EMBL/GenBank/DDBJ databases">
        <title>A Necator americanus chromosomal reference genome.</title>
        <authorList>
            <person name="Ilik V."/>
            <person name="Petrzelkova K.J."/>
            <person name="Pardy F."/>
            <person name="Fuh T."/>
            <person name="Niatou-Singa F.S."/>
            <person name="Gouil Q."/>
            <person name="Baker L."/>
            <person name="Ritchie M.E."/>
            <person name="Jex A.R."/>
            <person name="Gazzola D."/>
            <person name="Li H."/>
            <person name="Toshio Fujiwara R."/>
            <person name="Zhan B."/>
            <person name="Aroian R.V."/>
            <person name="Pafco B."/>
            <person name="Schwarz E.M."/>
        </authorList>
    </citation>
    <scope>NUCLEOTIDE SEQUENCE [LARGE SCALE GENOMIC DNA]</scope>
    <source>
        <strain evidence="4 5">Aroian</strain>
        <tissue evidence="4">Whole animal</tissue>
    </source>
</reference>
<feature type="signal peptide" evidence="2">
    <location>
        <begin position="1"/>
        <end position="20"/>
    </location>
</feature>
<feature type="chain" id="PRO_5045948005" description="Protein kinase domain-containing protein" evidence="2">
    <location>
        <begin position="21"/>
        <end position="343"/>
    </location>
</feature>
<protein>
    <recommendedName>
        <fullName evidence="3">Protein kinase domain-containing protein</fullName>
    </recommendedName>
</protein>
<dbReference type="EMBL" id="JAVFWL010000004">
    <property type="protein sequence ID" value="KAK6747968.1"/>
    <property type="molecule type" value="Genomic_DNA"/>
</dbReference>
<evidence type="ECO:0000256" key="2">
    <source>
        <dbReference type="SAM" id="SignalP"/>
    </source>
</evidence>
<keyword evidence="2" id="KW-0732">Signal</keyword>
<dbReference type="Proteomes" id="UP001303046">
    <property type="component" value="Unassembled WGS sequence"/>
</dbReference>
<dbReference type="SMART" id="SM00220">
    <property type="entry name" value="S_TKc"/>
    <property type="match status" value="1"/>
</dbReference>
<dbReference type="InterPro" id="IPR017441">
    <property type="entry name" value="Protein_kinase_ATP_BS"/>
</dbReference>
<dbReference type="PROSITE" id="PS00107">
    <property type="entry name" value="PROTEIN_KINASE_ATP"/>
    <property type="match status" value="1"/>
</dbReference>
<accession>A0ABR1DD51</accession>
<keyword evidence="1" id="KW-0067">ATP-binding</keyword>
<evidence type="ECO:0000313" key="4">
    <source>
        <dbReference type="EMBL" id="KAK6747968.1"/>
    </source>
</evidence>
<gene>
    <name evidence="4" type="primary">Necator_chrIV.g14192</name>
    <name evidence="4" type="ORF">RB195_000898</name>
</gene>
<dbReference type="Pfam" id="PF00069">
    <property type="entry name" value="Pkinase"/>
    <property type="match status" value="1"/>
</dbReference>
<dbReference type="InterPro" id="IPR050235">
    <property type="entry name" value="CK1_Ser-Thr_kinase"/>
</dbReference>
<comment type="caution">
    <text evidence="4">The sequence shown here is derived from an EMBL/GenBank/DDBJ whole genome shotgun (WGS) entry which is preliminary data.</text>
</comment>
<dbReference type="Gene3D" id="1.10.510.10">
    <property type="entry name" value="Transferase(Phosphotransferase) domain 1"/>
    <property type="match status" value="1"/>
</dbReference>
<feature type="domain" description="Protein kinase" evidence="3">
    <location>
        <begin position="37"/>
        <end position="343"/>
    </location>
</feature>
<evidence type="ECO:0000259" key="3">
    <source>
        <dbReference type="PROSITE" id="PS50011"/>
    </source>
</evidence>
<proteinExistence type="predicted"/>
<dbReference type="PANTHER" id="PTHR11909">
    <property type="entry name" value="CASEIN KINASE-RELATED"/>
    <property type="match status" value="1"/>
</dbReference>
<dbReference type="InterPro" id="IPR011009">
    <property type="entry name" value="Kinase-like_dom_sf"/>
</dbReference>
<evidence type="ECO:0000313" key="5">
    <source>
        <dbReference type="Proteomes" id="UP001303046"/>
    </source>
</evidence>
<feature type="binding site" evidence="1">
    <location>
        <position position="64"/>
    </location>
    <ligand>
        <name>ATP</name>
        <dbReference type="ChEBI" id="CHEBI:30616"/>
    </ligand>
</feature>
<dbReference type="SUPFAM" id="SSF56112">
    <property type="entry name" value="Protein kinase-like (PK-like)"/>
    <property type="match status" value="1"/>
</dbReference>
<sequence>MARKPHFHFILSCVVGVTMCEPEEVEAYFHGKVVDGWAIESSIGSGANGVVLQCEKNKTKAVMKVALSSYSAASLEWESMVMDRLLAKQNMENRTFHLVRKLASGSTEVTIGEKTSSLSYVVMECLPGNPVPIIGNLQGQEQTLKIIEYGLQLLKGIYDMHQCGFIHRDIKPENIGMYENSIVVMYDMGMARAFLDKDGKHRPPRSHAGMRGTEEWSSLNAEIGRDQGRVDDLWGWLYCLNEWVNCRSQKPQVWSAYDREPNIRQWMKSPFFSARMVLNNCPFSFFKIGFYLRYLGRDDTPDYFYLASLLHEASRAVKRRQKAEPPNLEKSIAEIFLMEREFF</sequence>
<evidence type="ECO:0000256" key="1">
    <source>
        <dbReference type="PROSITE-ProRule" id="PRU10141"/>
    </source>
</evidence>
<keyword evidence="1" id="KW-0547">Nucleotide-binding</keyword>
<organism evidence="4 5">
    <name type="scientific">Necator americanus</name>
    <name type="common">Human hookworm</name>
    <dbReference type="NCBI Taxonomy" id="51031"/>
    <lineage>
        <taxon>Eukaryota</taxon>
        <taxon>Metazoa</taxon>
        <taxon>Ecdysozoa</taxon>
        <taxon>Nematoda</taxon>
        <taxon>Chromadorea</taxon>
        <taxon>Rhabditida</taxon>
        <taxon>Rhabditina</taxon>
        <taxon>Rhabditomorpha</taxon>
        <taxon>Strongyloidea</taxon>
        <taxon>Ancylostomatidae</taxon>
        <taxon>Bunostominae</taxon>
        <taxon>Necator</taxon>
    </lineage>
</organism>
<dbReference type="InterPro" id="IPR000719">
    <property type="entry name" value="Prot_kinase_dom"/>
</dbReference>
<keyword evidence="5" id="KW-1185">Reference proteome</keyword>
<name>A0ABR1DD51_NECAM</name>